<feature type="compositionally biased region" description="Basic and acidic residues" evidence="1">
    <location>
        <begin position="323"/>
        <end position="336"/>
    </location>
</feature>
<name>A0A165IGJ7_9APHY</name>
<feature type="region of interest" description="Disordered" evidence="1">
    <location>
        <begin position="312"/>
        <end position="348"/>
    </location>
</feature>
<accession>A0A165IGJ7</accession>
<keyword evidence="3" id="KW-1185">Reference proteome</keyword>
<evidence type="ECO:0000256" key="1">
    <source>
        <dbReference type="SAM" id="MobiDB-lite"/>
    </source>
</evidence>
<dbReference type="GeneID" id="63824644"/>
<dbReference type="InParanoid" id="A0A165IGJ7"/>
<protein>
    <submittedName>
        <fullName evidence="2">Uncharacterized protein</fullName>
    </submittedName>
</protein>
<dbReference type="AlphaFoldDB" id="A0A165IGJ7"/>
<dbReference type="EMBL" id="KV427605">
    <property type="protein sequence ID" value="KZT13043.1"/>
    <property type="molecule type" value="Genomic_DNA"/>
</dbReference>
<sequence length="348" mass="37641">MTRLGPLQELPLENFLFPDDNVRLPLRRPHKRPLSPGGPSPRTPAKRRVVNFDTTRSPVKMDSPPSASYGGSRFAPMYFSALLSGPDSPARRLDFSTPKASRLSTVLTDEMDTPKASASVASSTLAPSPTLLDPNQYRAKPSLQMTVQRDNTVDGCSNGYVAVLSSPTPQPRAIPRRLIPPDPQSIHYPGFVVYQDPYEEAPSSAADRGNEKGDDCPTSVAAKLEKEADKENHGPRKKAHKSTAVPAVPGAAAWAKAGLVPPAVHLEEPGEMAKSTLLTPRMKGISLRSGGGDEPLAPTRRSQRLIEQNHTSLLKASASRASLSKEERKARRKAMENEAENGVDGFIF</sequence>
<reference evidence="2 3" key="1">
    <citation type="journal article" date="2016" name="Mol. Biol. Evol.">
        <title>Comparative Genomics of Early-Diverging Mushroom-Forming Fungi Provides Insights into the Origins of Lignocellulose Decay Capabilities.</title>
        <authorList>
            <person name="Nagy L.G."/>
            <person name="Riley R."/>
            <person name="Tritt A."/>
            <person name="Adam C."/>
            <person name="Daum C."/>
            <person name="Floudas D."/>
            <person name="Sun H."/>
            <person name="Yadav J.S."/>
            <person name="Pangilinan J."/>
            <person name="Larsson K.H."/>
            <person name="Matsuura K."/>
            <person name="Barry K."/>
            <person name="Labutti K."/>
            <person name="Kuo R."/>
            <person name="Ohm R.A."/>
            <person name="Bhattacharya S.S."/>
            <person name="Shirouzu T."/>
            <person name="Yoshinaga Y."/>
            <person name="Martin F.M."/>
            <person name="Grigoriev I.V."/>
            <person name="Hibbett D.S."/>
        </authorList>
    </citation>
    <scope>NUCLEOTIDE SEQUENCE [LARGE SCALE GENOMIC DNA]</scope>
    <source>
        <strain evidence="2 3">93-53</strain>
    </source>
</reference>
<organism evidence="2 3">
    <name type="scientific">Laetiporus sulphureus 93-53</name>
    <dbReference type="NCBI Taxonomy" id="1314785"/>
    <lineage>
        <taxon>Eukaryota</taxon>
        <taxon>Fungi</taxon>
        <taxon>Dikarya</taxon>
        <taxon>Basidiomycota</taxon>
        <taxon>Agaricomycotina</taxon>
        <taxon>Agaricomycetes</taxon>
        <taxon>Polyporales</taxon>
        <taxon>Laetiporus</taxon>
    </lineage>
</organism>
<dbReference type="OrthoDB" id="3211926at2759"/>
<evidence type="ECO:0000313" key="2">
    <source>
        <dbReference type="EMBL" id="KZT13043.1"/>
    </source>
</evidence>
<feature type="region of interest" description="Disordered" evidence="1">
    <location>
        <begin position="108"/>
        <end position="135"/>
    </location>
</feature>
<feature type="region of interest" description="Disordered" evidence="1">
    <location>
        <begin position="200"/>
        <end position="245"/>
    </location>
</feature>
<feature type="compositionally biased region" description="Low complexity" evidence="1">
    <location>
        <begin position="312"/>
        <end position="322"/>
    </location>
</feature>
<evidence type="ECO:0000313" key="3">
    <source>
        <dbReference type="Proteomes" id="UP000076871"/>
    </source>
</evidence>
<feature type="compositionally biased region" description="Basic and acidic residues" evidence="1">
    <location>
        <begin position="223"/>
        <end position="234"/>
    </location>
</feature>
<dbReference type="Proteomes" id="UP000076871">
    <property type="component" value="Unassembled WGS sequence"/>
</dbReference>
<feature type="region of interest" description="Disordered" evidence="1">
    <location>
        <begin position="19"/>
        <end position="68"/>
    </location>
</feature>
<gene>
    <name evidence="2" type="ORF">LAESUDRAFT_719357</name>
</gene>
<proteinExistence type="predicted"/>
<dbReference type="RefSeq" id="XP_040770553.1">
    <property type="nucleotide sequence ID" value="XM_040907615.1"/>
</dbReference>